<dbReference type="PANTHER" id="PTHR43725:SF8">
    <property type="entry name" value="CHLOROPLAST STEM-LOOP BINDING PROTEIN OF 41 KDA B, CHLOROPLASTIC"/>
    <property type="match status" value="1"/>
</dbReference>
<proteinExistence type="predicted"/>
<dbReference type="InterPro" id="IPR001509">
    <property type="entry name" value="Epimerase_deHydtase"/>
</dbReference>
<protein>
    <submittedName>
        <fullName evidence="2">38 kDa ribosome-associated protein</fullName>
    </submittedName>
</protein>
<dbReference type="Proteomes" id="UP000664859">
    <property type="component" value="Unassembled WGS sequence"/>
</dbReference>
<keyword evidence="3" id="KW-1185">Reference proteome</keyword>
<dbReference type="AlphaFoldDB" id="A0A835Z1X3"/>
<evidence type="ECO:0000259" key="1">
    <source>
        <dbReference type="Pfam" id="PF01370"/>
    </source>
</evidence>
<feature type="domain" description="NAD-dependent epimerase/dehydratase" evidence="1">
    <location>
        <begin position="8"/>
        <end position="225"/>
    </location>
</feature>
<evidence type="ECO:0000313" key="3">
    <source>
        <dbReference type="Proteomes" id="UP000664859"/>
    </source>
</evidence>
<sequence length="338" mass="37835">MSAGPQRVLVIGGTRFSGLYLQKELHSRGHEVVLYNRGKTANKQLPGESDEEYEKRCKEVKTIVGDRKDATVIQETLGGEKFDAVYDMNAREVGDTQPLADLFNGKVEHYVFMSSAGVYLKSDLMPHREEDATDPKSRHLGKCESEAYLEKIGMPFTSIRPTYIYGPLNYNPLEEWFFERLDQDRTIIIPGHGQHLTGLGHVQDLAVAMANVLGKEVAKGQIYNIQDAKAITFDGMARACAKAMGKDPAAVKIKHFNPKSFDFGKKKAFPMRPQHFYTSVAKAMKDLEWEPKFSSEAGLKDSYENDFVHKKAAGGLKNDFECDDMVLNSDLVDVLLTA</sequence>
<dbReference type="GO" id="GO:0005996">
    <property type="term" value="P:monosaccharide metabolic process"/>
    <property type="evidence" value="ECO:0007669"/>
    <property type="project" value="TreeGrafter"/>
</dbReference>
<organism evidence="2 3">
    <name type="scientific">Tribonema minus</name>
    <dbReference type="NCBI Taxonomy" id="303371"/>
    <lineage>
        <taxon>Eukaryota</taxon>
        <taxon>Sar</taxon>
        <taxon>Stramenopiles</taxon>
        <taxon>Ochrophyta</taxon>
        <taxon>PX clade</taxon>
        <taxon>Xanthophyceae</taxon>
        <taxon>Tribonematales</taxon>
        <taxon>Tribonemataceae</taxon>
        <taxon>Tribonema</taxon>
    </lineage>
</organism>
<dbReference type="CDD" id="cd05265">
    <property type="entry name" value="SDR_a1"/>
    <property type="match status" value="1"/>
</dbReference>
<dbReference type="EMBL" id="JAFCMP010000123">
    <property type="protein sequence ID" value="KAG5185751.1"/>
    <property type="molecule type" value="Genomic_DNA"/>
</dbReference>
<reference evidence="2" key="1">
    <citation type="submission" date="2021-02" db="EMBL/GenBank/DDBJ databases">
        <title>First Annotated Genome of the Yellow-green Alga Tribonema minus.</title>
        <authorList>
            <person name="Mahan K.M."/>
        </authorList>
    </citation>
    <scope>NUCLEOTIDE SEQUENCE</scope>
    <source>
        <strain evidence="2">UTEX B ZZ1240</strain>
    </source>
</reference>
<dbReference type="OrthoDB" id="419598at2759"/>
<comment type="caution">
    <text evidence="2">The sequence shown here is derived from an EMBL/GenBank/DDBJ whole genome shotgun (WGS) entry which is preliminary data.</text>
</comment>
<dbReference type="Pfam" id="PF01370">
    <property type="entry name" value="Epimerase"/>
    <property type="match status" value="1"/>
</dbReference>
<name>A0A835Z1X3_9STRA</name>
<dbReference type="Gene3D" id="3.40.50.720">
    <property type="entry name" value="NAD(P)-binding Rossmann-like Domain"/>
    <property type="match status" value="1"/>
</dbReference>
<dbReference type="SUPFAM" id="SSF51735">
    <property type="entry name" value="NAD(P)-binding Rossmann-fold domains"/>
    <property type="match status" value="1"/>
</dbReference>
<dbReference type="InterPro" id="IPR036291">
    <property type="entry name" value="NAD(P)-bd_dom_sf"/>
</dbReference>
<dbReference type="PANTHER" id="PTHR43725">
    <property type="entry name" value="UDP-GLUCOSE 4-EPIMERASE"/>
    <property type="match status" value="1"/>
</dbReference>
<gene>
    <name evidence="2" type="ORF">JKP88DRAFT_260471</name>
</gene>
<dbReference type="GO" id="GO:0005829">
    <property type="term" value="C:cytosol"/>
    <property type="evidence" value="ECO:0007669"/>
    <property type="project" value="TreeGrafter"/>
</dbReference>
<dbReference type="GO" id="GO:0003978">
    <property type="term" value="F:UDP-glucose 4-epimerase activity"/>
    <property type="evidence" value="ECO:0007669"/>
    <property type="project" value="TreeGrafter"/>
</dbReference>
<evidence type="ECO:0000313" key="2">
    <source>
        <dbReference type="EMBL" id="KAG5185751.1"/>
    </source>
</evidence>
<accession>A0A835Z1X3</accession>